<proteinExistence type="predicted"/>
<feature type="compositionally biased region" description="Polar residues" evidence="1">
    <location>
        <begin position="217"/>
        <end position="228"/>
    </location>
</feature>
<evidence type="ECO:0000313" key="3">
    <source>
        <dbReference type="Proteomes" id="UP000692954"/>
    </source>
</evidence>
<evidence type="ECO:0000256" key="1">
    <source>
        <dbReference type="SAM" id="MobiDB-lite"/>
    </source>
</evidence>
<name>A0A8S1KTM9_9CILI</name>
<accession>A0A8S1KTM9</accession>
<comment type="caution">
    <text evidence="2">The sequence shown here is derived from an EMBL/GenBank/DDBJ whole genome shotgun (WGS) entry which is preliminary data.</text>
</comment>
<keyword evidence="3" id="KW-1185">Reference proteome</keyword>
<protein>
    <submittedName>
        <fullName evidence="2">Uncharacterized protein</fullName>
    </submittedName>
</protein>
<gene>
    <name evidence="2" type="ORF">PSON_ATCC_30995.1.T0110364</name>
</gene>
<evidence type="ECO:0000313" key="2">
    <source>
        <dbReference type="EMBL" id="CAD8057731.1"/>
    </source>
</evidence>
<dbReference type="Proteomes" id="UP000692954">
    <property type="component" value="Unassembled WGS sequence"/>
</dbReference>
<organism evidence="2 3">
    <name type="scientific">Paramecium sonneborni</name>
    <dbReference type="NCBI Taxonomy" id="65129"/>
    <lineage>
        <taxon>Eukaryota</taxon>
        <taxon>Sar</taxon>
        <taxon>Alveolata</taxon>
        <taxon>Ciliophora</taxon>
        <taxon>Intramacronucleata</taxon>
        <taxon>Oligohymenophorea</taxon>
        <taxon>Peniculida</taxon>
        <taxon>Parameciidae</taxon>
        <taxon>Paramecium</taxon>
    </lineage>
</organism>
<dbReference type="AlphaFoldDB" id="A0A8S1KTM9"/>
<reference evidence="2" key="1">
    <citation type="submission" date="2021-01" db="EMBL/GenBank/DDBJ databases">
        <authorList>
            <consortium name="Genoscope - CEA"/>
            <person name="William W."/>
        </authorList>
    </citation>
    <scope>NUCLEOTIDE SEQUENCE</scope>
</reference>
<feature type="compositionally biased region" description="Low complexity" evidence="1">
    <location>
        <begin position="193"/>
        <end position="205"/>
    </location>
</feature>
<feature type="region of interest" description="Disordered" evidence="1">
    <location>
        <begin position="164"/>
        <end position="228"/>
    </location>
</feature>
<dbReference type="EMBL" id="CAJJDN010000011">
    <property type="protein sequence ID" value="CAD8057731.1"/>
    <property type="molecule type" value="Genomic_DNA"/>
</dbReference>
<dbReference type="OrthoDB" id="299015at2759"/>
<sequence length="228" mass="25710">MNKTNNSIKDLQLRLLISESEKQVALQKLNDIKRSERAKPSLSFFSQSKDETKRKDKVGKLLIELMNLIATNNSLQCMLEINSLENMMKIFDQGKCYKLLKKIIKPFTLLITYLLNTNITESLSVRSENQTLQNLANYNSVQAGIQTPMSQVITINSNNMHNHKTSFPSSIAFKPPSEATTPEKSVKQAPISQPQQKQTTTQQPKGIGKNQKPIQRRTATSKLNTCGD</sequence>